<dbReference type="SUPFAM" id="SSF52467">
    <property type="entry name" value="DHS-like NAD/FAD-binding domain"/>
    <property type="match status" value="1"/>
</dbReference>
<name>A0A150WD43_BDEBC</name>
<keyword evidence="4 9" id="KW-0274">FAD</keyword>
<comment type="caution">
    <text evidence="11">The sequence shown here is derived from an EMBL/GenBank/DDBJ whole genome shotgun (WGS) entry which is preliminary data.</text>
</comment>
<dbReference type="SMART" id="SM00893">
    <property type="entry name" value="ETF"/>
    <property type="match status" value="1"/>
</dbReference>
<dbReference type="PANTHER" id="PTHR43153">
    <property type="entry name" value="ELECTRON TRANSFER FLAVOPROTEIN ALPHA"/>
    <property type="match status" value="1"/>
</dbReference>
<dbReference type="GO" id="GO:0033539">
    <property type="term" value="P:fatty acid beta-oxidation using acyl-CoA dehydrogenase"/>
    <property type="evidence" value="ECO:0007669"/>
    <property type="project" value="TreeGrafter"/>
</dbReference>
<dbReference type="GO" id="GO:0050660">
    <property type="term" value="F:flavin adenine dinucleotide binding"/>
    <property type="evidence" value="ECO:0007669"/>
    <property type="project" value="InterPro"/>
</dbReference>
<evidence type="ECO:0000256" key="5">
    <source>
        <dbReference type="ARBA" id="ARBA00022982"/>
    </source>
</evidence>
<dbReference type="CDD" id="cd01715">
    <property type="entry name" value="ETF_alpha"/>
    <property type="match status" value="1"/>
</dbReference>
<dbReference type="InterPro" id="IPR018206">
    <property type="entry name" value="ETF_asu_C_CS"/>
</dbReference>
<evidence type="ECO:0000256" key="3">
    <source>
        <dbReference type="ARBA" id="ARBA00022630"/>
    </source>
</evidence>
<keyword evidence="2" id="KW-0813">Transport</keyword>
<keyword evidence="5" id="KW-0249">Electron transport</keyword>
<evidence type="ECO:0000256" key="1">
    <source>
        <dbReference type="ARBA" id="ARBA00005817"/>
    </source>
</evidence>
<feature type="binding site" evidence="9">
    <location>
        <begin position="234"/>
        <end position="235"/>
    </location>
    <ligand>
        <name>FAD</name>
        <dbReference type="ChEBI" id="CHEBI:57692"/>
    </ligand>
</feature>
<dbReference type="Pfam" id="PF00766">
    <property type="entry name" value="ETF_alpha"/>
    <property type="match status" value="1"/>
</dbReference>
<evidence type="ECO:0000256" key="7">
    <source>
        <dbReference type="ARBA" id="ARBA00068674"/>
    </source>
</evidence>
<dbReference type="OrthoDB" id="5289382at2"/>
<comment type="function">
    <text evidence="6">The electron transfer flavoprotein serves as a specific electron acceptor for other dehydrogenases. It transfers the electrons to the main respiratory chain via ETF-ubiquinone oxidoreductase (ETF dehydrogenase).</text>
</comment>
<dbReference type="GO" id="GO:0009055">
    <property type="term" value="F:electron transfer activity"/>
    <property type="evidence" value="ECO:0007669"/>
    <property type="project" value="InterPro"/>
</dbReference>
<feature type="binding site" evidence="9">
    <location>
        <position position="209"/>
    </location>
    <ligand>
        <name>FAD</name>
        <dbReference type="ChEBI" id="CHEBI:57692"/>
    </ligand>
</feature>
<proteinExistence type="inferred from homology"/>
<dbReference type="InterPro" id="IPR029035">
    <property type="entry name" value="DHS-like_NAD/FAD-binding_dom"/>
</dbReference>
<feature type="binding site" evidence="9">
    <location>
        <position position="286"/>
    </location>
    <ligand>
        <name>FAD</name>
        <dbReference type="ChEBI" id="CHEBI:57692"/>
    </ligand>
</feature>
<dbReference type="InterPro" id="IPR014731">
    <property type="entry name" value="ETF_asu_C"/>
</dbReference>
<evidence type="ECO:0000256" key="9">
    <source>
        <dbReference type="PIRSR" id="PIRSR000089-1"/>
    </source>
</evidence>
<accession>A0A150WD43</accession>
<dbReference type="Gene3D" id="3.40.50.620">
    <property type="entry name" value="HUPs"/>
    <property type="match status" value="1"/>
</dbReference>
<dbReference type="Pfam" id="PF01012">
    <property type="entry name" value="ETF"/>
    <property type="match status" value="1"/>
</dbReference>
<evidence type="ECO:0000259" key="10">
    <source>
        <dbReference type="SMART" id="SM00893"/>
    </source>
</evidence>
<evidence type="ECO:0000256" key="2">
    <source>
        <dbReference type="ARBA" id="ARBA00022448"/>
    </source>
</evidence>
<organism evidence="11 12">
    <name type="scientific">Bdellovibrio bacteriovorus</name>
    <dbReference type="NCBI Taxonomy" id="959"/>
    <lineage>
        <taxon>Bacteria</taxon>
        <taxon>Pseudomonadati</taxon>
        <taxon>Bdellovibrionota</taxon>
        <taxon>Bdellovibrionia</taxon>
        <taxon>Bdellovibrionales</taxon>
        <taxon>Pseudobdellovibrionaceae</taxon>
        <taxon>Bdellovibrio</taxon>
    </lineage>
</organism>
<keyword evidence="3" id="KW-0285">Flavoprotein</keyword>
<evidence type="ECO:0000313" key="11">
    <source>
        <dbReference type="EMBL" id="KYG60811.1"/>
    </source>
</evidence>
<dbReference type="PIRSF" id="PIRSF000089">
    <property type="entry name" value="Electra_flavoP_a"/>
    <property type="match status" value="1"/>
</dbReference>
<evidence type="ECO:0000313" key="12">
    <source>
        <dbReference type="Proteomes" id="UP000075391"/>
    </source>
</evidence>
<dbReference type="PANTHER" id="PTHR43153:SF1">
    <property type="entry name" value="ELECTRON TRANSFER FLAVOPROTEIN SUBUNIT ALPHA, MITOCHONDRIAL"/>
    <property type="match status" value="1"/>
</dbReference>
<protein>
    <recommendedName>
        <fullName evidence="7">Electron transfer flavoprotein subunit alpha</fullName>
    </recommendedName>
    <alternativeName>
        <fullName evidence="8">Electron transfer flavoprotein large subunit</fullName>
    </alternativeName>
</protein>
<dbReference type="PROSITE" id="PS00696">
    <property type="entry name" value="ETF_ALPHA"/>
    <property type="match status" value="1"/>
</dbReference>
<reference evidence="11 12" key="1">
    <citation type="submission" date="2016-03" db="EMBL/GenBank/DDBJ databases">
        <authorList>
            <person name="Ploux O."/>
        </authorList>
    </citation>
    <scope>NUCLEOTIDE SEQUENCE [LARGE SCALE GENOMIC DNA]</scope>
    <source>
        <strain evidence="11 12">BER2</strain>
    </source>
</reference>
<dbReference type="InterPro" id="IPR014730">
    <property type="entry name" value="ETF_a/b_N"/>
</dbReference>
<dbReference type="FunFam" id="3.40.50.1220:FF:000001">
    <property type="entry name" value="Electron transfer flavoprotein, alpha subunit"/>
    <property type="match status" value="1"/>
</dbReference>
<comment type="cofactor">
    <cofactor evidence="9">
        <name>FAD</name>
        <dbReference type="ChEBI" id="CHEBI:57692"/>
    </cofactor>
    <text evidence="9">Binds 1 FAD per dimer.</text>
</comment>
<evidence type="ECO:0000256" key="4">
    <source>
        <dbReference type="ARBA" id="ARBA00022827"/>
    </source>
</evidence>
<feature type="binding site" evidence="9">
    <location>
        <begin position="248"/>
        <end position="252"/>
    </location>
    <ligand>
        <name>FAD</name>
        <dbReference type="ChEBI" id="CHEBI:57692"/>
    </ligand>
</feature>
<comment type="similarity">
    <text evidence="1">Belongs to the ETF alpha-subunit/FixB family.</text>
</comment>
<dbReference type="InterPro" id="IPR033947">
    <property type="entry name" value="ETF_alpha_N"/>
</dbReference>
<evidence type="ECO:0000256" key="6">
    <source>
        <dbReference type="ARBA" id="ARBA00025649"/>
    </source>
</evidence>
<dbReference type="Gene3D" id="3.40.50.1220">
    <property type="entry name" value="TPP-binding domain"/>
    <property type="match status" value="1"/>
</dbReference>
<sequence>MGKVLVFAEQSHGNLKRSSIELLQAAAKSGNTVVAVVFGSHAGDVTAAAAQNGANEVHVVKDASLDSYNPELFTANIVSVVEKVQPSILLASASSTGRDLFPRVAARLNTGIASDCTELNISGDNVTATKPMYSGKCFAKANFENSSVKIVLMRANQLPVAAADTSKSANVVEQAAVKPDLKTLIKEIVKGASEKLDLTEANIIVSGGRGLKDAANFKVLHDLADVLGATVGASRAVVDAGWVGHGMQVGQTGKTVAPTLYIAVGISGAIQHLAGMSGSKVIVAINNDANAPIFQKATYGIVGDALEIVPKLTEEFKKALHH</sequence>
<dbReference type="Proteomes" id="UP000075391">
    <property type="component" value="Unassembled WGS sequence"/>
</dbReference>
<dbReference type="AlphaFoldDB" id="A0A150WD43"/>
<gene>
    <name evidence="11" type="ORF">AZI85_12550</name>
</gene>
<feature type="domain" description="Electron transfer flavoprotein alpha/beta-subunit N-terminal" evidence="10">
    <location>
        <begin position="4"/>
        <end position="189"/>
    </location>
</feature>
<feature type="binding site" evidence="9">
    <location>
        <begin position="265"/>
        <end position="272"/>
    </location>
    <ligand>
        <name>FAD</name>
        <dbReference type="ChEBI" id="CHEBI:57692"/>
    </ligand>
</feature>
<dbReference type="InterPro" id="IPR001308">
    <property type="entry name" value="ETF_a/FixB"/>
</dbReference>
<dbReference type="InterPro" id="IPR014729">
    <property type="entry name" value="Rossmann-like_a/b/a_fold"/>
</dbReference>
<dbReference type="SUPFAM" id="SSF52402">
    <property type="entry name" value="Adenine nucleotide alpha hydrolases-like"/>
    <property type="match status" value="1"/>
</dbReference>
<dbReference type="EMBL" id="LUKF01000019">
    <property type="protein sequence ID" value="KYG60811.1"/>
    <property type="molecule type" value="Genomic_DNA"/>
</dbReference>
<evidence type="ECO:0000256" key="8">
    <source>
        <dbReference type="ARBA" id="ARBA00079299"/>
    </source>
</evidence>
<dbReference type="RefSeq" id="WP_063245054.1">
    <property type="nucleotide sequence ID" value="NZ_LUKF01000019.1"/>
</dbReference>